<organism evidence="14">
    <name type="scientific">Clytia hemisphaerica</name>
    <dbReference type="NCBI Taxonomy" id="252671"/>
    <lineage>
        <taxon>Eukaryota</taxon>
        <taxon>Metazoa</taxon>
        <taxon>Cnidaria</taxon>
        <taxon>Hydrozoa</taxon>
        <taxon>Hydroidolina</taxon>
        <taxon>Leptothecata</taxon>
        <taxon>Obeliida</taxon>
        <taxon>Clytiidae</taxon>
        <taxon>Clytia</taxon>
    </lineage>
</organism>
<evidence type="ECO:0000256" key="7">
    <source>
        <dbReference type="ARBA" id="ARBA00022968"/>
    </source>
</evidence>
<comment type="subcellular location">
    <subcellularLocation>
        <location evidence="2">Cell membrane</location>
        <location evidence="2">Sarcolemma</location>
        <topology evidence="2">Single-pass type II membrane protein</topology>
    </subcellularLocation>
    <subcellularLocation>
        <location evidence="1">Cytoplasm</location>
        <location evidence="1">Cytoskeleton</location>
    </subcellularLocation>
</comment>
<evidence type="ECO:0000256" key="6">
    <source>
        <dbReference type="ARBA" id="ARBA00022692"/>
    </source>
</evidence>
<evidence type="ECO:0000256" key="13">
    <source>
        <dbReference type="SAM" id="Phobius"/>
    </source>
</evidence>
<keyword evidence="9 13" id="KW-0472">Membrane</keyword>
<dbReference type="PANTHER" id="PTHR12939:SF10">
    <property type="entry name" value="EG:4F1.1 PROTEIN"/>
    <property type="match status" value="1"/>
</dbReference>
<evidence type="ECO:0000256" key="4">
    <source>
        <dbReference type="ARBA" id="ARBA00022475"/>
    </source>
</evidence>
<evidence type="ECO:0000256" key="10">
    <source>
        <dbReference type="ARBA" id="ARBA00023157"/>
    </source>
</evidence>
<proteinExistence type="evidence at transcript level"/>
<accession>A0A069DMK0</accession>
<dbReference type="InterPro" id="IPR006875">
    <property type="entry name" value="Sarcoglycan"/>
</dbReference>
<keyword evidence="7" id="KW-0735">Signal-anchor</keyword>
<sequence>MLSHGNGHLLNGTSPLMTSSSKPVVYKLGIYGWRKRCLFFLIFLIAIVSIINLALIVWIMRVQQFGLNGMGKLEITNKGLRMDGVAEFTEVLRANKIMSRDNSPLRINSRRNLSLSALDEHGNVVGQINIDNNQIILKNKQLHIQDRKGRTLLYADEKKVKLDLQNMEISVPGGLKLNESVQTPLVQAPENGNLKLESLSKGLHMNAPHDIVVDSYGGNLKMSSLSDIMFTSKSGKILLDTSKIELKNIPLSSIPGKLDGKVYADVSEVCVCKDGTIFLAPADSKLPCKVTAGVCPP</sequence>
<name>A0A069DMK0_9CNID</name>
<evidence type="ECO:0000313" key="14">
    <source>
        <dbReference type="EMBL" id="JAC85020.1"/>
    </source>
</evidence>
<evidence type="ECO:0000256" key="3">
    <source>
        <dbReference type="ARBA" id="ARBA00007574"/>
    </source>
</evidence>
<evidence type="ECO:0000256" key="11">
    <source>
        <dbReference type="ARBA" id="ARBA00023180"/>
    </source>
</evidence>
<keyword evidence="4" id="KW-1003">Cell membrane</keyword>
<evidence type="ECO:0000256" key="9">
    <source>
        <dbReference type="ARBA" id="ARBA00023136"/>
    </source>
</evidence>
<evidence type="ECO:0000256" key="1">
    <source>
        <dbReference type="ARBA" id="ARBA00004245"/>
    </source>
</evidence>
<comment type="similarity">
    <text evidence="3">Belongs to the sarcoglycan beta/delta/gamma/zeta family.</text>
</comment>
<evidence type="ECO:0000256" key="5">
    <source>
        <dbReference type="ARBA" id="ARBA00022490"/>
    </source>
</evidence>
<feature type="transmembrane region" description="Helical" evidence="13">
    <location>
        <begin position="37"/>
        <end position="60"/>
    </location>
</feature>
<dbReference type="GO" id="GO:0005856">
    <property type="term" value="C:cytoskeleton"/>
    <property type="evidence" value="ECO:0007669"/>
    <property type="project" value="UniProtKB-SubCell"/>
</dbReference>
<protein>
    <submittedName>
        <fullName evidence="14">Delta sarcoglycan protein</fullName>
    </submittedName>
</protein>
<keyword evidence="8 13" id="KW-1133">Transmembrane helix</keyword>
<dbReference type="InterPro" id="IPR039972">
    <property type="entry name" value="Sarcoglycan_gamma/delta/zeta"/>
</dbReference>
<dbReference type="GO" id="GO:0042383">
    <property type="term" value="C:sarcolemma"/>
    <property type="evidence" value="ECO:0007669"/>
    <property type="project" value="UniProtKB-SubCell"/>
</dbReference>
<keyword evidence="11" id="KW-0325">Glycoprotein</keyword>
<keyword evidence="10" id="KW-1015">Disulfide bond</keyword>
<dbReference type="Pfam" id="PF04790">
    <property type="entry name" value="Sarcoglycan_1"/>
    <property type="match status" value="1"/>
</dbReference>
<reference evidence="14" key="1">
    <citation type="journal article" date="2014" name="PLoS Genet.">
        <title>Differential Responses to Wnt and PCP Disruption Predict Expression and Developmental Function of Conserved and Novel Genes in a Cnidarian.</title>
        <authorList>
            <person name="Lapebie P."/>
            <person name="Ruggiero A."/>
            <person name="Barreau C."/>
            <person name="Chevalier S."/>
            <person name="Chang P."/>
            <person name="Dru P."/>
            <person name="Houliston E."/>
            <person name="Momose T."/>
        </authorList>
    </citation>
    <scope>NUCLEOTIDE SEQUENCE</scope>
</reference>
<evidence type="ECO:0000256" key="2">
    <source>
        <dbReference type="ARBA" id="ARBA00004274"/>
    </source>
</evidence>
<evidence type="ECO:0000256" key="8">
    <source>
        <dbReference type="ARBA" id="ARBA00022989"/>
    </source>
</evidence>
<dbReference type="PANTHER" id="PTHR12939">
    <property type="entry name" value="SARCOGLYCAN"/>
    <property type="match status" value="1"/>
</dbReference>
<dbReference type="AlphaFoldDB" id="A0A069DMK0"/>
<dbReference type="GO" id="GO:0016012">
    <property type="term" value="C:sarcoglycan complex"/>
    <property type="evidence" value="ECO:0007669"/>
    <property type="project" value="InterPro"/>
</dbReference>
<dbReference type="EMBL" id="GBGP01000169">
    <property type="protein sequence ID" value="JAC85020.1"/>
    <property type="molecule type" value="mRNA"/>
</dbReference>
<keyword evidence="5" id="KW-0963">Cytoplasm</keyword>
<keyword evidence="6 13" id="KW-0812">Transmembrane</keyword>
<evidence type="ECO:0000256" key="12">
    <source>
        <dbReference type="ARBA" id="ARBA00023212"/>
    </source>
</evidence>
<keyword evidence="12" id="KW-0206">Cytoskeleton</keyword>